<dbReference type="InterPro" id="IPR048494">
    <property type="entry name" value="Dit-like_N"/>
</dbReference>
<evidence type="ECO:0000313" key="3">
    <source>
        <dbReference type="Proteomes" id="UP000036202"/>
    </source>
</evidence>
<dbReference type="Gene3D" id="3.10.350.10">
    <property type="entry name" value="LysM domain"/>
    <property type="match status" value="1"/>
</dbReference>
<dbReference type="CDD" id="cd00118">
    <property type="entry name" value="LysM"/>
    <property type="match status" value="1"/>
</dbReference>
<dbReference type="Proteomes" id="UP000036202">
    <property type="component" value="Chromosome"/>
</dbReference>
<dbReference type="RefSeq" id="WP_046217271.1">
    <property type="nucleotide sequence ID" value="NZ_CP011974.1"/>
</dbReference>
<reference evidence="2 3" key="1">
    <citation type="journal article" date="2015" name="PLoS ONE">
        <title>Genome Sequence of Bacillus endophyticus and Analysis of Its Companion Mechanism in the Ketogulonigenium vulgare-Bacillus Strain Consortium.</title>
        <authorList>
            <person name="Jia N."/>
            <person name="Du J."/>
            <person name="Ding M.Z."/>
            <person name="Gao F."/>
            <person name="Yuan Y.J."/>
        </authorList>
    </citation>
    <scope>NUCLEOTIDE SEQUENCE [LARGE SCALE GENOMIC DNA]</scope>
    <source>
        <strain evidence="2 3">Hbe603</strain>
    </source>
</reference>
<dbReference type="PATRIC" id="fig|135735.6.peg.2466"/>
<dbReference type="SMART" id="SM00257">
    <property type="entry name" value="LysM"/>
    <property type="match status" value="1"/>
</dbReference>
<evidence type="ECO:0000313" key="2">
    <source>
        <dbReference type="EMBL" id="AKO92710.1"/>
    </source>
</evidence>
<reference evidence="3" key="2">
    <citation type="submission" date="2015-06" db="EMBL/GenBank/DDBJ databases">
        <title>Genome Sequence of Bacillus endophyticus and Analysis of its Companion Mechanism in the Ketogulonigenium vulgare-Bacillus strain Consortium.</title>
        <authorList>
            <person name="Jia N."/>
            <person name="Du J."/>
            <person name="Ding M.-Z."/>
            <person name="Gao F."/>
            <person name="Yuan Y.-J."/>
        </authorList>
    </citation>
    <scope>NUCLEOTIDE SEQUENCE [LARGE SCALE GENOMIC DNA]</scope>
    <source>
        <strain evidence="3">Hbe603</strain>
    </source>
</reference>
<proteinExistence type="predicted"/>
<dbReference type="OrthoDB" id="2969869at2"/>
<organism evidence="2 3">
    <name type="scientific">Priestia filamentosa</name>
    <dbReference type="NCBI Taxonomy" id="1402861"/>
    <lineage>
        <taxon>Bacteria</taxon>
        <taxon>Bacillati</taxon>
        <taxon>Bacillota</taxon>
        <taxon>Bacilli</taxon>
        <taxon>Bacillales</taxon>
        <taxon>Bacillaceae</taxon>
        <taxon>Priestia</taxon>
    </lineage>
</organism>
<evidence type="ECO:0000259" key="1">
    <source>
        <dbReference type="PROSITE" id="PS51782"/>
    </source>
</evidence>
<dbReference type="PROSITE" id="PS51782">
    <property type="entry name" value="LYSM"/>
    <property type="match status" value="1"/>
</dbReference>
<dbReference type="AlphaFoldDB" id="A0A0H4KGM1"/>
<dbReference type="EMBL" id="CP011974">
    <property type="protein sequence ID" value="AKO92710.1"/>
    <property type="molecule type" value="Genomic_DNA"/>
</dbReference>
<sequence length="181" mass="20339">MAKLGKINLFVEKESDSSSVDATSYPVEQGVPISDHVEEKPDEFSLSGYIIGSNYKADKEYLKQEMKKGTLMTYVGRNIAKNVIIMSIDGDQDSSIANGISISIKLRTIRIASTPWVKVQNNGQKKPVNPSTKPKAVYHLVKKGDTYWGCWKKYGTSISQLRAWNKYPDRRIPIGVKLRVK</sequence>
<dbReference type="InterPro" id="IPR036779">
    <property type="entry name" value="LysM_dom_sf"/>
</dbReference>
<gene>
    <name evidence="2" type="ORF">BEH_11770</name>
</gene>
<dbReference type="Pfam" id="PF21821">
    <property type="entry name" value="Dit_like"/>
    <property type="match status" value="1"/>
</dbReference>
<dbReference type="SUPFAM" id="SSF54106">
    <property type="entry name" value="LysM domain"/>
    <property type="match status" value="1"/>
</dbReference>
<feature type="domain" description="LysM" evidence="1">
    <location>
        <begin position="137"/>
        <end position="180"/>
    </location>
</feature>
<keyword evidence="3" id="KW-1185">Reference proteome</keyword>
<dbReference type="KEGG" id="beo:BEH_11770"/>
<dbReference type="Pfam" id="PF01476">
    <property type="entry name" value="LysM"/>
    <property type="match status" value="1"/>
</dbReference>
<name>A0A0H4KGM1_9BACI</name>
<accession>A0A0H4KGM1</accession>
<dbReference type="InterPro" id="IPR018392">
    <property type="entry name" value="LysM"/>
</dbReference>
<protein>
    <recommendedName>
        <fullName evidence="1">LysM domain-containing protein</fullName>
    </recommendedName>
</protein>